<keyword evidence="1" id="KW-1133">Transmembrane helix</keyword>
<dbReference type="InterPro" id="IPR002889">
    <property type="entry name" value="WSC_carb-bd"/>
</dbReference>
<keyword evidence="1" id="KW-0472">Membrane</keyword>
<reference evidence="3 4" key="1">
    <citation type="submission" date="2024-11" db="EMBL/GenBank/DDBJ databases">
        <title>Chromosome-level genome assembly of the freshwater bivalve Anodonta woodiana.</title>
        <authorList>
            <person name="Chen X."/>
        </authorList>
    </citation>
    <scope>NUCLEOTIDE SEQUENCE [LARGE SCALE GENOMIC DNA]</scope>
    <source>
        <strain evidence="3">MN2024</strain>
        <tissue evidence="3">Gills</tissue>
    </source>
</reference>
<dbReference type="EMBL" id="JBJQND010000017">
    <property type="protein sequence ID" value="KAL3842031.1"/>
    <property type="molecule type" value="Genomic_DNA"/>
</dbReference>
<keyword evidence="1" id="KW-0812">Transmembrane</keyword>
<evidence type="ECO:0000313" key="4">
    <source>
        <dbReference type="Proteomes" id="UP001634394"/>
    </source>
</evidence>
<feature type="transmembrane region" description="Helical" evidence="1">
    <location>
        <begin position="437"/>
        <end position="461"/>
    </location>
</feature>
<accession>A0ABD3TY27</accession>
<evidence type="ECO:0000259" key="2">
    <source>
        <dbReference type="PROSITE" id="PS51212"/>
    </source>
</evidence>
<keyword evidence="4" id="KW-1185">Reference proteome</keyword>
<dbReference type="AlphaFoldDB" id="A0ABD3TY27"/>
<feature type="domain" description="WSC" evidence="2">
    <location>
        <begin position="144"/>
        <end position="234"/>
    </location>
</feature>
<organism evidence="3 4">
    <name type="scientific">Sinanodonta woodiana</name>
    <name type="common">Chinese pond mussel</name>
    <name type="synonym">Anodonta woodiana</name>
    <dbReference type="NCBI Taxonomy" id="1069815"/>
    <lineage>
        <taxon>Eukaryota</taxon>
        <taxon>Metazoa</taxon>
        <taxon>Spiralia</taxon>
        <taxon>Lophotrochozoa</taxon>
        <taxon>Mollusca</taxon>
        <taxon>Bivalvia</taxon>
        <taxon>Autobranchia</taxon>
        <taxon>Heteroconchia</taxon>
        <taxon>Palaeoheterodonta</taxon>
        <taxon>Unionida</taxon>
        <taxon>Unionoidea</taxon>
        <taxon>Unionidae</taxon>
        <taxon>Unioninae</taxon>
        <taxon>Sinanodonta</taxon>
    </lineage>
</organism>
<dbReference type="PROSITE" id="PS51212">
    <property type="entry name" value="WSC"/>
    <property type="match status" value="1"/>
</dbReference>
<dbReference type="Pfam" id="PF01822">
    <property type="entry name" value="WSC"/>
    <property type="match status" value="1"/>
</dbReference>
<comment type="caution">
    <text evidence="3">The sequence shown here is derived from an EMBL/GenBank/DDBJ whole genome shotgun (WGS) entry which is preliminary data.</text>
</comment>
<name>A0ABD3TY27_SINWO</name>
<dbReference type="Proteomes" id="UP001634394">
    <property type="component" value="Unassembled WGS sequence"/>
</dbReference>
<gene>
    <name evidence="3" type="ORF">ACJMK2_020098</name>
</gene>
<sequence>MLLMLGDMAIFIHIYLTSFRQDLTCSSQSELNLDWTTLLWVKAEAKVSPLDVWSSSSYPTAAGSLDITLKSLQTAQLQMLRSGKIDNWSASVPSRVGIYRYYLEVTFGVHSQPEGVFGLYAGALQYNSSQYFLFSANGSLAYLPGRDLTCKQMGTSGYISTPLALMRNFTSNRWNLCVAFCRQNNFTYSFLYGTTCGCDNTVPNTAQLACNIFCPGNPLEQCGGLIAGLFVSVKIIENVVNVAAFNPNTFDATKNWTFQGSGEFNLGSPFYFRYGFITFSVNVTDGSNLILELSHKLVACTDYTEEFYITTINITVKGNPTNISLGDTIGFVCAKLMLSDAIGIVGYSVTLTASYKTGSTLLTAPILAVQAAWEMCDCDCWVYNLLYGDSPYKNMTYSEKEQALQDTIAKIQKELTVNTSELSATIRKKTSAEDSRVSAIVVGYTLGVALLSFSIGSIIIFDLPRLIEGFRVLLHNLSGR</sequence>
<protein>
    <recommendedName>
        <fullName evidence="2">WSC domain-containing protein</fullName>
    </recommendedName>
</protein>
<evidence type="ECO:0000256" key="1">
    <source>
        <dbReference type="SAM" id="Phobius"/>
    </source>
</evidence>
<proteinExistence type="predicted"/>
<evidence type="ECO:0000313" key="3">
    <source>
        <dbReference type="EMBL" id="KAL3842031.1"/>
    </source>
</evidence>